<dbReference type="PANTHER" id="PTHR17490">
    <property type="entry name" value="SUA5"/>
    <property type="match status" value="1"/>
</dbReference>
<dbReference type="InterPro" id="IPR038385">
    <property type="entry name" value="Sua5/YwlC_C"/>
</dbReference>
<evidence type="ECO:0000259" key="15">
    <source>
        <dbReference type="PROSITE" id="PS51163"/>
    </source>
</evidence>
<evidence type="ECO:0000256" key="8">
    <source>
        <dbReference type="ARBA" id="ARBA00022695"/>
    </source>
</evidence>
<proteinExistence type="inferred from homology"/>
<comment type="similarity">
    <text evidence="2 13">Belongs to the SUA5 family.</text>
</comment>
<dbReference type="SUPFAM" id="SSF55821">
    <property type="entry name" value="YrdC/RibB"/>
    <property type="match status" value="1"/>
</dbReference>
<dbReference type="InterPro" id="IPR005145">
    <property type="entry name" value="Sua5_C"/>
</dbReference>
<keyword evidence="8 13" id="KW-0548">Nucleotidyltransferase</keyword>
<evidence type="ECO:0000256" key="9">
    <source>
        <dbReference type="ARBA" id="ARBA00022741"/>
    </source>
</evidence>
<dbReference type="InterPro" id="IPR050156">
    <property type="entry name" value="TC-AMP_synthase_SUA5"/>
</dbReference>
<dbReference type="GO" id="GO:0005524">
    <property type="term" value="F:ATP binding"/>
    <property type="evidence" value="ECO:0007669"/>
    <property type="project" value="UniProtKB-UniRule"/>
</dbReference>
<comment type="catalytic activity">
    <reaction evidence="12 13">
        <text>L-threonine + hydrogencarbonate + ATP = L-threonylcarbamoyladenylate + diphosphate + H2O</text>
        <dbReference type="Rhea" id="RHEA:36407"/>
        <dbReference type="ChEBI" id="CHEBI:15377"/>
        <dbReference type="ChEBI" id="CHEBI:17544"/>
        <dbReference type="ChEBI" id="CHEBI:30616"/>
        <dbReference type="ChEBI" id="CHEBI:33019"/>
        <dbReference type="ChEBI" id="CHEBI:57926"/>
        <dbReference type="ChEBI" id="CHEBI:73682"/>
        <dbReference type="EC" id="2.7.7.87"/>
    </reaction>
</comment>
<evidence type="ECO:0000256" key="12">
    <source>
        <dbReference type="ARBA" id="ARBA00048366"/>
    </source>
</evidence>
<reference evidence="16" key="2">
    <citation type="submission" date="2021-04" db="EMBL/GenBank/DDBJ databases">
        <authorList>
            <person name="Gilroy R."/>
        </authorList>
    </citation>
    <scope>NUCLEOTIDE SEQUENCE</scope>
    <source>
        <strain evidence="16">ChiHejej3B27-2180</strain>
    </source>
</reference>
<evidence type="ECO:0000256" key="7">
    <source>
        <dbReference type="ARBA" id="ARBA00022694"/>
    </source>
</evidence>
<keyword evidence="10 13" id="KW-0067">ATP-binding</keyword>
<feature type="binding site" evidence="14">
    <location>
        <position position="241"/>
    </location>
    <ligand>
        <name>ATP</name>
        <dbReference type="ChEBI" id="CHEBI:30616"/>
    </ligand>
</feature>
<dbReference type="Gene3D" id="3.90.870.10">
    <property type="entry name" value="DHBP synthase"/>
    <property type="match status" value="1"/>
</dbReference>
<dbReference type="PANTHER" id="PTHR17490:SF16">
    <property type="entry name" value="THREONYLCARBAMOYL-AMP SYNTHASE"/>
    <property type="match status" value="1"/>
</dbReference>
<feature type="binding site" evidence="14">
    <location>
        <position position="150"/>
    </location>
    <ligand>
        <name>ATP</name>
        <dbReference type="ChEBI" id="CHEBI:30616"/>
    </ligand>
</feature>
<dbReference type="GO" id="GO:0005737">
    <property type="term" value="C:cytoplasm"/>
    <property type="evidence" value="ECO:0007669"/>
    <property type="project" value="UniProtKB-SubCell"/>
</dbReference>
<evidence type="ECO:0000256" key="4">
    <source>
        <dbReference type="ARBA" id="ARBA00015492"/>
    </source>
</evidence>
<reference evidence="16" key="1">
    <citation type="journal article" date="2021" name="PeerJ">
        <title>Extensive microbial diversity within the chicken gut microbiome revealed by metagenomics and culture.</title>
        <authorList>
            <person name="Gilroy R."/>
            <person name="Ravi A."/>
            <person name="Getino M."/>
            <person name="Pursley I."/>
            <person name="Horton D.L."/>
            <person name="Alikhan N.F."/>
            <person name="Baker D."/>
            <person name="Gharbi K."/>
            <person name="Hall N."/>
            <person name="Watson M."/>
            <person name="Adriaenssens E.M."/>
            <person name="Foster-Nyarko E."/>
            <person name="Jarju S."/>
            <person name="Secka A."/>
            <person name="Antonio M."/>
            <person name="Oren A."/>
            <person name="Chaudhuri R.R."/>
            <person name="La Ragione R."/>
            <person name="Hildebrand F."/>
            <person name="Pallen M.J."/>
        </authorList>
    </citation>
    <scope>NUCLEOTIDE SEQUENCE</scope>
    <source>
        <strain evidence="16">ChiHejej3B27-2180</strain>
    </source>
</reference>
<dbReference type="EMBL" id="DXGK01000075">
    <property type="protein sequence ID" value="HIW70476.1"/>
    <property type="molecule type" value="Genomic_DNA"/>
</dbReference>
<keyword evidence="5 13" id="KW-0963">Cytoplasm</keyword>
<dbReference type="GO" id="GO:0008033">
    <property type="term" value="P:tRNA processing"/>
    <property type="evidence" value="ECO:0007669"/>
    <property type="project" value="UniProtKB-KW"/>
</dbReference>
<evidence type="ECO:0000256" key="1">
    <source>
        <dbReference type="ARBA" id="ARBA00004496"/>
    </source>
</evidence>
<feature type="binding site" evidence="14">
    <location>
        <position position="41"/>
    </location>
    <ligand>
        <name>L-threonine</name>
        <dbReference type="ChEBI" id="CHEBI:57926"/>
    </ligand>
</feature>
<protein>
    <recommendedName>
        <fullName evidence="4 13">Threonylcarbamoyl-AMP synthase</fullName>
        <shortName evidence="13">TC-AMP synthase</shortName>
        <ecNumber evidence="3 13">2.7.7.87</ecNumber>
    </recommendedName>
    <alternativeName>
        <fullName evidence="11 13">L-threonylcarbamoyladenylate synthase</fullName>
    </alternativeName>
</protein>
<dbReference type="GO" id="GO:0006450">
    <property type="term" value="P:regulation of translational fidelity"/>
    <property type="evidence" value="ECO:0007669"/>
    <property type="project" value="TreeGrafter"/>
</dbReference>
<evidence type="ECO:0000256" key="11">
    <source>
        <dbReference type="ARBA" id="ARBA00029774"/>
    </source>
</evidence>
<dbReference type="FunFam" id="3.90.870.10:FF:000009">
    <property type="entry name" value="Threonylcarbamoyl-AMP synthase, putative"/>
    <property type="match status" value="1"/>
</dbReference>
<dbReference type="EC" id="2.7.7.87" evidence="3 13"/>
<feature type="binding site" evidence="14">
    <location>
        <position position="128"/>
    </location>
    <ligand>
        <name>L-threonine</name>
        <dbReference type="ChEBI" id="CHEBI:57926"/>
    </ligand>
</feature>
<feature type="binding site" evidence="14">
    <location>
        <position position="64"/>
    </location>
    <ligand>
        <name>ATP</name>
        <dbReference type="ChEBI" id="CHEBI:30616"/>
    </ligand>
</feature>
<dbReference type="Pfam" id="PF03481">
    <property type="entry name" value="Sua5_C"/>
    <property type="match status" value="1"/>
</dbReference>
<dbReference type="PROSITE" id="PS51163">
    <property type="entry name" value="YRDC"/>
    <property type="match status" value="1"/>
</dbReference>
<dbReference type="InterPro" id="IPR006070">
    <property type="entry name" value="Sua5-like_dom"/>
</dbReference>
<evidence type="ECO:0000256" key="5">
    <source>
        <dbReference type="ARBA" id="ARBA00022490"/>
    </source>
</evidence>
<keyword evidence="7 13" id="KW-0819">tRNA processing</keyword>
<dbReference type="Pfam" id="PF01300">
    <property type="entry name" value="Sua5_yciO_yrdC"/>
    <property type="match status" value="1"/>
</dbReference>
<evidence type="ECO:0000256" key="13">
    <source>
        <dbReference type="PIRNR" id="PIRNR004930"/>
    </source>
</evidence>
<dbReference type="InterPro" id="IPR010923">
    <property type="entry name" value="T(6)A37_SUA5"/>
</dbReference>
<evidence type="ECO:0000256" key="14">
    <source>
        <dbReference type="PIRSR" id="PIRSR004930-1"/>
    </source>
</evidence>
<feature type="binding site" evidence="14">
    <location>
        <position position="158"/>
    </location>
    <ligand>
        <name>ATP</name>
        <dbReference type="ChEBI" id="CHEBI:30616"/>
    </ligand>
</feature>
<dbReference type="Gene3D" id="3.40.50.11030">
    <property type="entry name" value="Threonylcarbamoyl-AMP synthase, C-terminal domain"/>
    <property type="match status" value="1"/>
</dbReference>
<dbReference type="AlphaFoldDB" id="A0A9D1QR34"/>
<feature type="binding site" evidence="14">
    <location>
        <position position="73"/>
    </location>
    <ligand>
        <name>L-threonine</name>
        <dbReference type="ChEBI" id="CHEBI:57926"/>
    </ligand>
</feature>
<comment type="function">
    <text evidence="13">Required for the formation of a threonylcarbamoyl group on adenosine at position 37 (t(6)A37) in tRNAs that read codons beginning with adenine.</text>
</comment>
<keyword evidence="9 13" id="KW-0547">Nucleotide-binding</keyword>
<accession>A0A9D1QR34</accession>
<name>A0A9D1QR34_9LACO</name>
<feature type="domain" description="YrdC-like" evidence="15">
    <location>
        <begin position="19"/>
        <end position="206"/>
    </location>
</feature>
<dbReference type="GO" id="GO:0061710">
    <property type="term" value="F:L-threonylcarbamoyladenylate synthase"/>
    <property type="evidence" value="ECO:0007669"/>
    <property type="project" value="UniProtKB-EC"/>
</dbReference>
<gene>
    <name evidence="16" type="ORF">H9876_03750</name>
</gene>
<evidence type="ECO:0000256" key="3">
    <source>
        <dbReference type="ARBA" id="ARBA00012584"/>
    </source>
</evidence>
<dbReference type="NCBIfam" id="TIGR00057">
    <property type="entry name" value="L-threonylcarbamoyladenylate synthase"/>
    <property type="match status" value="1"/>
</dbReference>
<comment type="caution">
    <text evidence="16">The sequence shown here is derived from an EMBL/GenBank/DDBJ whole genome shotgun (WGS) entry which is preliminary data.</text>
</comment>
<dbReference type="InterPro" id="IPR017945">
    <property type="entry name" value="DHBP_synth_RibB-like_a/b_dom"/>
</dbReference>
<sequence length="352" mass="38680">MWLIRRPKLQHFDTQIFQLDEISDAAEEIKKGHLVSFPTETVYGLGADATNEKAVKQVYLAKGRPSDNPLIVHIASREMAEKYAAHIPEDAYKLMDHFWPGSLTMIFKIKPHSLSKTVTGGLKTAAFRFPDCQPTLELIKEAGVPLVGPSANTSGKPSPTTAQHVYHDLHGKIAGILDNGPTRVGVESTVLDMSGDHPVILRPGAVTKEQIEAVIGSIDLNHHQVGKNETPKAPGMKYKHYAPAAQVYIVDEGTDWNDVVDWIKQQPFDVGMMAEEKILQHATLPMNASQFSLGTDVKTASARLFDGLREFDDEHNVKAIVCQAFPAKGLGEAYMNRLNKSAGGVHFGQQNE</sequence>
<feature type="binding site" evidence="14">
    <location>
        <position position="124"/>
    </location>
    <ligand>
        <name>ATP</name>
        <dbReference type="ChEBI" id="CHEBI:30616"/>
    </ligand>
</feature>
<dbReference type="GO" id="GO:0003725">
    <property type="term" value="F:double-stranded RNA binding"/>
    <property type="evidence" value="ECO:0007669"/>
    <property type="project" value="UniProtKB-UniRule"/>
</dbReference>
<evidence type="ECO:0000313" key="17">
    <source>
        <dbReference type="Proteomes" id="UP000886878"/>
    </source>
</evidence>
<feature type="binding site" evidence="14">
    <location>
        <position position="68"/>
    </location>
    <ligand>
        <name>L-threonine</name>
        <dbReference type="ChEBI" id="CHEBI:57926"/>
    </ligand>
</feature>
<feature type="binding site" evidence="14">
    <location>
        <position position="188"/>
    </location>
    <ligand>
        <name>L-threonine</name>
        <dbReference type="ChEBI" id="CHEBI:57926"/>
    </ligand>
</feature>
<dbReference type="Proteomes" id="UP000886878">
    <property type="component" value="Unassembled WGS sequence"/>
</dbReference>
<feature type="binding site" evidence="14">
    <location>
        <position position="202"/>
    </location>
    <ligand>
        <name>ATP</name>
        <dbReference type="ChEBI" id="CHEBI:30616"/>
    </ligand>
</feature>
<dbReference type="GO" id="GO:0000049">
    <property type="term" value="F:tRNA binding"/>
    <property type="evidence" value="ECO:0007669"/>
    <property type="project" value="TreeGrafter"/>
</dbReference>
<evidence type="ECO:0000313" key="16">
    <source>
        <dbReference type="EMBL" id="HIW70476.1"/>
    </source>
</evidence>
<evidence type="ECO:0000256" key="10">
    <source>
        <dbReference type="ARBA" id="ARBA00022840"/>
    </source>
</evidence>
<keyword evidence="6 13" id="KW-0808">Transferase</keyword>
<dbReference type="PIRSF" id="PIRSF004930">
    <property type="entry name" value="Tln_factor_SUA5"/>
    <property type="match status" value="1"/>
</dbReference>
<evidence type="ECO:0000256" key="6">
    <source>
        <dbReference type="ARBA" id="ARBA00022679"/>
    </source>
</evidence>
<comment type="subcellular location">
    <subcellularLocation>
        <location evidence="1 13">Cytoplasm</location>
    </subcellularLocation>
</comment>
<organism evidence="16 17">
    <name type="scientific">Candidatus Limosilactobacillus merdipullorum</name>
    <dbReference type="NCBI Taxonomy" id="2838653"/>
    <lineage>
        <taxon>Bacteria</taxon>
        <taxon>Bacillati</taxon>
        <taxon>Bacillota</taxon>
        <taxon>Bacilli</taxon>
        <taxon>Lactobacillales</taxon>
        <taxon>Lactobacillaceae</taxon>
        <taxon>Limosilactobacillus</taxon>
    </lineage>
</organism>
<evidence type="ECO:0000256" key="2">
    <source>
        <dbReference type="ARBA" id="ARBA00007663"/>
    </source>
</evidence>